<evidence type="ECO:0000313" key="1">
    <source>
        <dbReference type="EMBL" id="KAJ7387893.1"/>
    </source>
</evidence>
<reference evidence="1" key="1">
    <citation type="submission" date="2023-01" db="EMBL/GenBank/DDBJ databases">
        <title>Genome assembly of the deep-sea coral Lophelia pertusa.</title>
        <authorList>
            <person name="Herrera S."/>
            <person name="Cordes E."/>
        </authorList>
    </citation>
    <scope>NUCLEOTIDE SEQUENCE</scope>
    <source>
        <strain evidence="1">USNM1676648</strain>
        <tissue evidence="1">Polyp</tissue>
    </source>
</reference>
<sequence>MFLPDGLQFYAKPENDCLSSTLVISKIGTRLFNSIEGKPVPLTDPCAELSCSLLVEISLIPFENFHFTTASVNVKNMDILLSEGLLGDKQSKAASIHRENKRSISTVLKPLTLAEIQDNILSLPKSVDLAVDAISVTFLNKEKRKLVLEVNQIVSSLHSQETIDKSSLDSIQCGLSVNISGVTVRSSTHSYKLCEWNRLRITSKLSCHYSNIALTSMLYIVSVHYTHVQEEFSYWLEYFKSRRKHLKITDTSEATYVDQESKLGILSRLPAELEMTNSAEVTDCSTSMFISHPHQNEQPLCLAVLTSLTGYIKMSTQDMHHVNTGRALSASIRLENSYLYMDRSQSLLTGGSTNSLVSSSLQDHTSLLPSSSKHVWGRVLALGSSNIKLTTELMECTEKPASVRVTGEASSLVAEWSHDVCRFLLKWLKLSPLNSFQEAAKTKSTTDTGMALDMDFRVSGVNLFYLGRLEGGVDSFMARIDMAVITATSIPDCTIDSEIYGMKLCRLPGLEKVPYKCGISAELENDLISIPVATVSHSWRKTCLISFKEVIISWDPTLHMAIHDRVKEVTQDGTELKAMLKTTSVTGVDNDYLSHEGSKPIDLTCNISWFKLQMQTSPKDKLWCRVQKLFIVIGKQFIACEIRTHWSSF</sequence>
<name>A0A9W9ZVV0_9CNID</name>
<dbReference type="OrthoDB" id="10515482at2759"/>
<dbReference type="AlphaFoldDB" id="A0A9W9ZVV0"/>
<dbReference type="EMBL" id="MU825873">
    <property type="protein sequence ID" value="KAJ7387893.1"/>
    <property type="molecule type" value="Genomic_DNA"/>
</dbReference>
<accession>A0A9W9ZVV0</accession>
<comment type="caution">
    <text evidence="1">The sequence shown here is derived from an EMBL/GenBank/DDBJ whole genome shotgun (WGS) entry which is preliminary data.</text>
</comment>
<gene>
    <name evidence="1" type="ORF">OS493_001243</name>
</gene>
<organism evidence="1 2">
    <name type="scientific">Desmophyllum pertusum</name>
    <dbReference type="NCBI Taxonomy" id="174260"/>
    <lineage>
        <taxon>Eukaryota</taxon>
        <taxon>Metazoa</taxon>
        <taxon>Cnidaria</taxon>
        <taxon>Anthozoa</taxon>
        <taxon>Hexacorallia</taxon>
        <taxon>Scleractinia</taxon>
        <taxon>Caryophylliina</taxon>
        <taxon>Caryophylliidae</taxon>
        <taxon>Desmophyllum</taxon>
    </lineage>
</organism>
<evidence type="ECO:0000313" key="2">
    <source>
        <dbReference type="Proteomes" id="UP001163046"/>
    </source>
</evidence>
<dbReference type="Proteomes" id="UP001163046">
    <property type="component" value="Unassembled WGS sequence"/>
</dbReference>
<proteinExistence type="predicted"/>
<keyword evidence="2" id="KW-1185">Reference proteome</keyword>
<protein>
    <submittedName>
        <fullName evidence="1">Uncharacterized protein</fullName>
    </submittedName>
</protein>